<gene>
    <name evidence="1" type="ORF">Pla52n_33200</name>
</gene>
<proteinExistence type="predicted"/>
<organism evidence="1 2">
    <name type="scientific">Stieleria varia</name>
    <dbReference type="NCBI Taxonomy" id="2528005"/>
    <lineage>
        <taxon>Bacteria</taxon>
        <taxon>Pseudomonadati</taxon>
        <taxon>Planctomycetota</taxon>
        <taxon>Planctomycetia</taxon>
        <taxon>Pirellulales</taxon>
        <taxon>Pirellulaceae</taxon>
        <taxon>Stieleria</taxon>
    </lineage>
</organism>
<reference evidence="1 2" key="1">
    <citation type="submission" date="2019-02" db="EMBL/GenBank/DDBJ databases">
        <title>Deep-cultivation of Planctomycetes and their phenomic and genomic characterization uncovers novel biology.</title>
        <authorList>
            <person name="Wiegand S."/>
            <person name="Jogler M."/>
            <person name="Boedeker C."/>
            <person name="Pinto D."/>
            <person name="Vollmers J."/>
            <person name="Rivas-Marin E."/>
            <person name="Kohn T."/>
            <person name="Peeters S.H."/>
            <person name="Heuer A."/>
            <person name="Rast P."/>
            <person name="Oberbeckmann S."/>
            <person name="Bunk B."/>
            <person name="Jeske O."/>
            <person name="Meyerdierks A."/>
            <person name="Storesund J.E."/>
            <person name="Kallscheuer N."/>
            <person name="Luecker S."/>
            <person name="Lage O.M."/>
            <person name="Pohl T."/>
            <person name="Merkel B.J."/>
            <person name="Hornburger P."/>
            <person name="Mueller R.-W."/>
            <person name="Bruemmer F."/>
            <person name="Labrenz M."/>
            <person name="Spormann A.M."/>
            <person name="Op Den Camp H."/>
            <person name="Overmann J."/>
            <person name="Amann R."/>
            <person name="Jetten M.S.M."/>
            <person name="Mascher T."/>
            <person name="Medema M.H."/>
            <person name="Devos D.P."/>
            <person name="Kaster A.-K."/>
            <person name="Ovreas L."/>
            <person name="Rohde M."/>
            <person name="Galperin M.Y."/>
            <person name="Jogler C."/>
        </authorList>
    </citation>
    <scope>NUCLEOTIDE SEQUENCE [LARGE SCALE GENOMIC DNA]</scope>
    <source>
        <strain evidence="1 2">Pla52n</strain>
    </source>
</reference>
<name>A0A5C6ARB6_9BACT</name>
<sequence>MPVSNFELSPQAARCRRILDWGLRDWGQMGAPRLGTDDDRHQVFRSIFLSTKSARPVWSLIRRISICDDYSLVYDLA</sequence>
<comment type="caution">
    <text evidence="1">The sequence shown here is derived from an EMBL/GenBank/DDBJ whole genome shotgun (WGS) entry which is preliminary data.</text>
</comment>
<accession>A0A5C6ARB6</accession>
<evidence type="ECO:0000313" key="1">
    <source>
        <dbReference type="EMBL" id="TWU02270.1"/>
    </source>
</evidence>
<keyword evidence="2" id="KW-1185">Reference proteome</keyword>
<evidence type="ECO:0000313" key="2">
    <source>
        <dbReference type="Proteomes" id="UP000320176"/>
    </source>
</evidence>
<protein>
    <submittedName>
        <fullName evidence="1">Uncharacterized protein</fullName>
    </submittedName>
</protein>
<dbReference type="EMBL" id="SJPN01000004">
    <property type="protein sequence ID" value="TWU02270.1"/>
    <property type="molecule type" value="Genomic_DNA"/>
</dbReference>
<dbReference type="AlphaFoldDB" id="A0A5C6ARB6"/>
<dbReference type="Proteomes" id="UP000320176">
    <property type="component" value="Unassembled WGS sequence"/>
</dbReference>